<dbReference type="EMBL" id="AGNL01014043">
    <property type="protein sequence ID" value="EJK66896.1"/>
    <property type="molecule type" value="Genomic_DNA"/>
</dbReference>
<feature type="non-terminal residue" evidence="1">
    <location>
        <position position="1"/>
    </location>
</feature>
<reference evidence="1 2" key="1">
    <citation type="journal article" date="2012" name="Genome Biol.">
        <title>Genome and low-iron response of an oceanic diatom adapted to chronic iron limitation.</title>
        <authorList>
            <person name="Lommer M."/>
            <person name="Specht M."/>
            <person name="Roy A.S."/>
            <person name="Kraemer L."/>
            <person name="Andreson R."/>
            <person name="Gutowska M.A."/>
            <person name="Wolf J."/>
            <person name="Bergner S.V."/>
            <person name="Schilhabel M.B."/>
            <person name="Klostermeier U.C."/>
            <person name="Beiko R.G."/>
            <person name="Rosenstiel P."/>
            <person name="Hippler M."/>
            <person name="Laroche J."/>
        </authorList>
    </citation>
    <scope>NUCLEOTIDE SEQUENCE [LARGE SCALE GENOMIC DNA]</scope>
    <source>
        <strain evidence="1 2">CCMP1005</strain>
    </source>
</reference>
<sequence>PASGAWCLGHRRGLLSRGLLSCSQPSALYRPTGPLGWSMASVARPQTTIDAPSVVDLSAPMCDVLTRARAQRFLLSHVSLLPAADVVGNKLSPNRAGCMAPLEKEIVQGDIRLIWRSICPLLRPQRRGLTTQSVGQLLY</sequence>
<protein>
    <submittedName>
        <fullName evidence="1">Uncharacterized protein</fullName>
    </submittedName>
</protein>
<evidence type="ECO:0000313" key="2">
    <source>
        <dbReference type="Proteomes" id="UP000266841"/>
    </source>
</evidence>
<dbReference type="Proteomes" id="UP000266841">
    <property type="component" value="Unassembled WGS sequence"/>
</dbReference>
<name>K0T0T7_THAOC</name>
<keyword evidence="2" id="KW-1185">Reference proteome</keyword>
<gene>
    <name evidence="1" type="ORF">THAOC_12134</name>
</gene>
<evidence type="ECO:0000313" key="1">
    <source>
        <dbReference type="EMBL" id="EJK66896.1"/>
    </source>
</evidence>
<proteinExistence type="predicted"/>
<dbReference type="AlphaFoldDB" id="K0T0T7"/>
<comment type="caution">
    <text evidence="1">The sequence shown here is derived from an EMBL/GenBank/DDBJ whole genome shotgun (WGS) entry which is preliminary data.</text>
</comment>
<organism evidence="1 2">
    <name type="scientific">Thalassiosira oceanica</name>
    <name type="common">Marine diatom</name>
    <dbReference type="NCBI Taxonomy" id="159749"/>
    <lineage>
        <taxon>Eukaryota</taxon>
        <taxon>Sar</taxon>
        <taxon>Stramenopiles</taxon>
        <taxon>Ochrophyta</taxon>
        <taxon>Bacillariophyta</taxon>
        <taxon>Coscinodiscophyceae</taxon>
        <taxon>Thalassiosirophycidae</taxon>
        <taxon>Thalassiosirales</taxon>
        <taxon>Thalassiosiraceae</taxon>
        <taxon>Thalassiosira</taxon>
    </lineage>
</organism>
<accession>K0T0T7</accession>